<gene>
    <name evidence="12" type="ORF">NADFUDRAFT_42598</name>
</gene>
<evidence type="ECO:0000256" key="3">
    <source>
        <dbReference type="ARBA" id="ARBA00009188"/>
    </source>
</evidence>
<proteinExistence type="inferred from homology"/>
<dbReference type="InterPro" id="IPR031463">
    <property type="entry name" value="Mic12"/>
</dbReference>
<evidence type="ECO:0000256" key="5">
    <source>
        <dbReference type="ARBA" id="ARBA00022692"/>
    </source>
</evidence>
<reference evidence="12 13" key="1">
    <citation type="journal article" date="2016" name="Proc. Natl. Acad. Sci. U.S.A.">
        <title>Comparative genomics of biotechnologically important yeasts.</title>
        <authorList>
            <person name="Riley R."/>
            <person name="Haridas S."/>
            <person name="Wolfe K.H."/>
            <person name="Lopes M.R."/>
            <person name="Hittinger C.T."/>
            <person name="Goeker M."/>
            <person name="Salamov A.A."/>
            <person name="Wisecaver J.H."/>
            <person name="Long T.M."/>
            <person name="Calvey C.H."/>
            <person name="Aerts A.L."/>
            <person name="Barry K.W."/>
            <person name="Choi C."/>
            <person name="Clum A."/>
            <person name="Coughlan A.Y."/>
            <person name="Deshpande S."/>
            <person name="Douglass A.P."/>
            <person name="Hanson S.J."/>
            <person name="Klenk H.-P."/>
            <person name="LaButti K.M."/>
            <person name="Lapidus A."/>
            <person name="Lindquist E.A."/>
            <person name="Lipzen A.M."/>
            <person name="Meier-Kolthoff J.P."/>
            <person name="Ohm R.A."/>
            <person name="Otillar R.P."/>
            <person name="Pangilinan J.L."/>
            <person name="Peng Y."/>
            <person name="Rokas A."/>
            <person name="Rosa C.A."/>
            <person name="Scheuner C."/>
            <person name="Sibirny A.A."/>
            <person name="Slot J.C."/>
            <person name="Stielow J.B."/>
            <person name="Sun H."/>
            <person name="Kurtzman C.P."/>
            <person name="Blackwell M."/>
            <person name="Grigoriev I.V."/>
            <person name="Jeffries T.W."/>
        </authorList>
    </citation>
    <scope>NUCLEOTIDE SEQUENCE [LARGE SCALE GENOMIC DNA]</scope>
    <source>
        <strain evidence="12 13">DSM 6958</strain>
    </source>
</reference>
<evidence type="ECO:0000256" key="2">
    <source>
        <dbReference type="ARBA" id="ARBA00004370"/>
    </source>
</evidence>
<keyword evidence="7 11" id="KW-0496">Mitochondrion</keyword>
<dbReference type="AlphaFoldDB" id="A0A1E3PIN9"/>
<dbReference type="GO" id="GO:0061617">
    <property type="term" value="C:MICOS complex"/>
    <property type="evidence" value="ECO:0007669"/>
    <property type="project" value="UniProtKB-UniRule"/>
</dbReference>
<evidence type="ECO:0000256" key="4">
    <source>
        <dbReference type="ARBA" id="ARBA00018170"/>
    </source>
</evidence>
<organism evidence="12 13">
    <name type="scientific">Nadsonia fulvescens var. elongata DSM 6958</name>
    <dbReference type="NCBI Taxonomy" id="857566"/>
    <lineage>
        <taxon>Eukaryota</taxon>
        <taxon>Fungi</taxon>
        <taxon>Dikarya</taxon>
        <taxon>Ascomycota</taxon>
        <taxon>Saccharomycotina</taxon>
        <taxon>Dipodascomycetes</taxon>
        <taxon>Dipodascales</taxon>
        <taxon>Dipodascales incertae sedis</taxon>
        <taxon>Nadsonia</taxon>
    </lineage>
</organism>
<keyword evidence="11" id="KW-0999">Mitochondrion inner membrane</keyword>
<accession>A0A1E3PIN9</accession>
<comment type="function">
    <text evidence="1 11">Component of the MICOS complex, a large protein complex of the mitochondrial inner membrane that plays crucial roles in the maintenance of crista junctions, inner membrane architecture, and formation of contact sites to the outer membrane.</text>
</comment>
<dbReference type="Pfam" id="PF17050">
    <property type="entry name" value="AIM5"/>
    <property type="match status" value="1"/>
</dbReference>
<evidence type="ECO:0000256" key="1">
    <source>
        <dbReference type="ARBA" id="ARBA00002689"/>
    </source>
</evidence>
<keyword evidence="5 11" id="KW-0812">Transmembrane</keyword>
<evidence type="ECO:0000256" key="10">
    <source>
        <dbReference type="ARBA" id="ARBA00032985"/>
    </source>
</evidence>
<evidence type="ECO:0000313" key="12">
    <source>
        <dbReference type="EMBL" id="ODQ65316.1"/>
    </source>
</evidence>
<dbReference type="GO" id="GO:0042407">
    <property type="term" value="P:cristae formation"/>
    <property type="evidence" value="ECO:0007669"/>
    <property type="project" value="InterPro"/>
</dbReference>
<evidence type="ECO:0000313" key="13">
    <source>
        <dbReference type="Proteomes" id="UP000095009"/>
    </source>
</evidence>
<evidence type="ECO:0000256" key="9">
    <source>
        <dbReference type="ARBA" id="ARBA00032159"/>
    </source>
</evidence>
<dbReference type="GO" id="GO:0044284">
    <property type="term" value="C:mitochondrial crista junction"/>
    <property type="evidence" value="ECO:0007669"/>
    <property type="project" value="InterPro"/>
</dbReference>
<evidence type="ECO:0000256" key="8">
    <source>
        <dbReference type="ARBA" id="ARBA00023136"/>
    </source>
</evidence>
<keyword evidence="13" id="KW-1185">Reference proteome</keyword>
<sequence>MAKTIGYLGGVFVSSVIGYFVVGELNKTSEKVAKDLESVKERLDQEQVPKTNVVDVIQFEHRTGVSETMKDLWNEEIIKGVNWLYNVDMANVSHKIQHASSDLIDRIKH</sequence>
<feature type="transmembrane region" description="Helical" evidence="11">
    <location>
        <begin position="6"/>
        <end position="25"/>
    </location>
</feature>
<dbReference type="Proteomes" id="UP000095009">
    <property type="component" value="Unassembled WGS sequence"/>
</dbReference>
<keyword evidence="8 11" id="KW-0472">Membrane</keyword>
<keyword evidence="6 11" id="KW-1133">Transmembrane helix</keyword>
<evidence type="ECO:0000256" key="7">
    <source>
        <dbReference type="ARBA" id="ARBA00023128"/>
    </source>
</evidence>
<comment type="similarity">
    <text evidence="3 11">Belongs to the MICOS complex subunit Mic12 family.</text>
</comment>
<comment type="subcellular location">
    <subcellularLocation>
        <location evidence="2">Membrane</location>
    </subcellularLocation>
    <subcellularLocation>
        <location evidence="11">Mitochondrion inner membrane</location>
        <topology evidence="11">Single-pass membrane protein</topology>
    </subcellularLocation>
</comment>
<dbReference type="EMBL" id="KV454410">
    <property type="protein sequence ID" value="ODQ65316.1"/>
    <property type="molecule type" value="Genomic_DNA"/>
</dbReference>
<evidence type="ECO:0000256" key="6">
    <source>
        <dbReference type="ARBA" id="ARBA00022989"/>
    </source>
</evidence>
<comment type="subunit">
    <text evidence="11">Component of the mitochondrial contact site and cristae organizing system (MICOS) complex.</text>
</comment>
<evidence type="ECO:0000256" key="11">
    <source>
        <dbReference type="RuleBase" id="RU363010"/>
    </source>
</evidence>
<name>A0A1E3PIN9_9ASCO</name>
<protein>
    <recommendedName>
        <fullName evidence="4 11">MICOS complex subunit MIC12</fullName>
    </recommendedName>
    <alternativeName>
        <fullName evidence="10 11">Altered inheritance of mitochondria protein 5, mitochondrial</fullName>
    </alternativeName>
    <alternativeName>
        <fullName evidence="9 11">Found in mitochondrial proteome protein 51</fullName>
    </alternativeName>
</protein>
<dbReference type="OrthoDB" id="4037694at2759"/>